<reference evidence="5" key="2">
    <citation type="submission" date="2021-08" db="EMBL/GenBank/DDBJ databases">
        <authorList>
            <person name="Gostincar C."/>
            <person name="Sun X."/>
            <person name="Song Z."/>
            <person name="Gunde-Cimerman N."/>
        </authorList>
    </citation>
    <scope>NUCLEOTIDE SEQUENCE</scope>
    <source>
        <strain evidence="5">EXF-9298</strain>
    </source>
</reference>
<protein>
    <recommendedName>
        <fullName evidence="4">Zn(2)-C6 fungal-type domain-containing protein</fullName>
    </recommendedName>
</protein>
<keyword evidence="3" id="KW-0539">Nucleus</keyword>
<dbReference type="SMART" id="SM00066">
    <property type="entry name" value="GAL4"/>
    <property type="match status" value="1"/>
</dbReference>
<dbReference type="GO" id="GO:0003677">
    <property type="term" value="F:DNA binding"/>
    <property type="evidence" value="ECO:0007669"/>
    <property type="project" value="InterPro"/>
</dbReference>
<evidence type="ECO:0000256" key="1">
    <source>
        <dbReference type="ARBA" id="ARBA00004123"/>
    </source>
</evidence>
<dbReference type="InterPro" id="IPR036864">
    <property type="entry name" value="Zn2-C6_fun-type_DNA-bd_sf"/>
</dbReference>
<keyword evidence="2" id="KW-0479">Metal-binding</keyword>
<comment type="caution">
    <text evidence="5">The sequence shown here is derived from an EMBL/GenBank/DDBJ whole genome shotgun (WGS) entry which is preliminary data.</text>
</comment>
<sequence>MTPNITRYHSCTRCQQRKVRCDGGDPCAACQKANAECTRNHRNSLATRRRRGDHGSGITRSQIGLGTEQTVSSAPLGLPPLGADLITPPASGSPRQLLEPVTETIAADRNDHFRVETVLFDRASNQSSSHLSWPQPVQIFQLWQAYIDNVNPMTNILHVQTMQRMVLQATSCNSEELPKPSRALLSSVFLAAVESLSDEDCLNLMMLPKDECVRNLFVMTKECLVDANFMEVATTENLQALVLYLIAARQHRTPQSLWMVIGVAVRLAHRLGIHREKNLQSMTVFAAEMNRRLWWQLHLLNRHYVNLCEDIDSSDPAHILIFDTKRPLNLNEADLHPDMTTLPPEREGITDMVFCSIRYEIGSFVRDLSLTAESQSRIGAIQQLEARLEEKYARHCDGSIPLQRVSRCFVRTTGYRLALRHCHLTHGANENLSVDDRHQAFDTALLLLQTQNSSCANPMLDRYRWHTKLFYCFEALFPVLHTLAFQELGESTASEAWQQVSLAYHYNPELLDWEHKSFYSDYCRSLNSLVLRAWTRRALTEESVPDFVQQIQLQQSRPTRQDTAEGFGVNMQQSAQATQPLSGGLPLGHHVTSENSEVDGQTWEYWLNIFDNEELLGI</sequence>
<dbReference type="Pfam" id="PF04082">
    <property type="entry name" value="Fungal_trans"/>
    <property type="match status" value="1"/>
</dbReference>
<dbReference type="GO" id="GO:0008270">
    <property type="term" value="F:zinc ion binding"/>
    <property type="evidence" value="ECO:0007669"/>
    <property type="project" value="InterPro"/>
</dbReference>
<evidence type="ECO:0000313" key="6">
    <source>
        <dbReference type="Proteomes" id="UP000729357"/>
    </source>
</evidence>
<dbReference type="InterPro" id="IPR001138">
    <property type="entry name" value="Zn2Cys6_DnaBD"/>
</dbReference>
<reference evidence="5" key="1">
    <citation type="journal article" date="2021" name="J Fungi (Basel)">
        <title>Virulence traits and population genomics of the black yeast Aureobasidium melanogenum.</title>
        <authorList>
            <person name="Cernosa A."/>
            <person name="Sun X."/>
            <person name="Gostincar C."/>
            <person name="Fang C."/>
            <person name="Gunde-Cimerman N."/>
            <person name="Song Z."/>
        </authorList>
    </citation>
    <scope>NUCLEOTIDE SEQUENCE</scope>
    <source>
        <strain evidence="5">EXF-9298</strain>
    </source>
</reference>
<gene>
    <name evidence="5" type="ORF">KCU98_g972</name>
</gene>
<dbReference type="Proteomes" id="UP000729357">
    <property type="component" value="Unassembled WGS sequence"/>
</dbReference>
<dbReference type="Gene3D" id="4.10.240.10">
    <property type="entry name" value="Zn(2)-C6 fungal-type DNA-binding domain"/>
    <property type="match status" value="1"/>
</dbReference>
<dbReference type="PANTHER" id="PTHR31001">
    <property type="entry name" value="UNCHARACTERIZED TRANSCRIPTIONAL REGULATORY PROTEIN"/>
    <property type="match status" value="1"/>
</dbReference>
<dbReference type="SMART" id="SM00906">
    <property type="entry name" value="Fungal_trans"/>
    <property type="match status" value="1"/>
</dbReference>
<dbReference type="InterPro" id="IPR007219">
    <property type="entry name" value="XnlR_reg_dom"/>
</dbReference>
<comment type="subcellular location">
    <subcellularLocation>
        <location evidence="1">Nucleus</location>
    </subcellularLocation>
</comment>
<dbReference type="CDD" id="cd00067">
    <property type="entry name" value="GAL4"/>
    <property type="match status" value="1"/>
</dbReference>
<dbReference type="PANTHER" id="PTHR31001:SF85">
    <property type="entry name" value="ZN(II)2CYS6 TRANSCRIPTION FACTOR (EUROFUNG)"/>
    <property type="match status" value="1"/>
</dbReference>
<dbReference type="CDD" id="cd12148">
    <property type="entry name" value="fungal_TF_MHR"/>
    <property type="match status" value="1"/>
</dbReference>
<proteinExistence type="predicted"/>
<evidence type="ECO:0000313" key="5">
    <source>
        <dbReference type="EMBL" id="KAG9990667.1"/>
    </source>
</evidence>
<organism evidence="5 6">
    <name type="scientific">Aureobasidium melanogenum</name>
    <name type="common">Aureobasidium pullulans var. melanogenum</name>
    <dbReference type="NCBI Taxonomy" id="46634"/>
    <lineage>
        <taxon>Eukaryota</taxon>
        <taxon>Fungi</taxon>
        <taxon>Dikarya</taxon>
        <taxon>Ascomycota</taxon>
        <taxon>Pezizomycotina</taxon>
        <taxon>Dothideomycetes</taxon>
        <taxon>Dothideomycetidae</taxon>
        <taxon>Dothideales</taxon>
        <taxon>Saccotheciaceae</taxon>
        <taxon>Aureobasidium</taxon>
    </lineage>
</organism>
<dbReference type="AlphaFoldDB" id="A0A9P8G6X1"/>
<evidence type="ECO:0000256" key="2">
    <source>
        <dbReference type="ARBA" id="ARBA00022723"/>
    </source>
</evidence>
<dbReference type="EMBL" id="JAHFXS010000022">
    <property type="protein sequence ID" value="KAG9990667.1"/>
    <property type="molecule type" value="Genomic_DNA"/>
</dbReference>
<dbReference type="SUPFAM" id="SSF57701">
    <property type="entry name" value="Zn2/Cys6 DNA-binding domain"/>
    <property type="match status" value="1"/>
</dbReference>
<accession>A0A9P8G6X1</accession>
<dbReference type="GO" id="GO:0005634">
    <property type="term" value="C:nucleus"/>
    <property type="evidence" value="ECO:0007669"/>
    <property type="project" value="UniProtKB-SubCell"/>
</dbReference>
<dbReference type="GO" id="GO:0006351">
    <property type="term" value="P:DNA-templated transcription"/>
    <property type="evidence" value="ECO:0007669"/>
    <property type="project" value="InterPro"/>
</dbReference>
<name>A0A9P8G6X1_AURME</name>
<dbReference type="PROSITE" id="PS50048">
    <property type="entry name" value="ZN2_CY6_FUNGAL_2"/>
    <property type="match status" value="1"/>
</dbReference>
<feature type="non-terminal residue" evidence="5">
    <location>
        <position position="1"/>
    </location>
</feature>
<keyword evidence="6" id="KW-1185">Reference proteome</keyword>
<feature type="domain" description="Zn(2)-C6 fungal-type" evidence="4">
    <location>
        <begin position="10"/>
        <end position="39"/>
    </location>
</feature>
<dbReference type="InterPro" id="IPR050613">
    <property type="entry name" value="Sec_Metabolite_Reg"/>
</dbReference>
<evidence type="ECO:0000259" key="4">
    <source>
        <dbReference type="PROSITE" id="PS50048"/>
    </source>
</evidence>
<dbReference type="GO" id="GO:0000981">
    <property type="term" value="F:DNA-binding transcription factor activity, RNA polymerase II-specific"/>
    <property type="evidence" value="ECO:0007669"/>
    <property type="project" value="InterPro"/>
</dbReference>
<dbReference type="Pfam" id="PF00172">
    <property type="entry name" value="Zn_clus"/>
    <property type="match status" value="1"/>
</dbReference>
<evidence type="ECO:0000256" key="3">
    <source>
        <dbReference type="ARBA" id="ARBA00023242"/>
    </source>
</evidence>